<keyword evidence="2" id="KW-1185">Reference proteome</keyword>
<evidence type="ECO:0000313" key="2">
    <source>
        <dbReference type="Proteomes" id="UP001342631"/>
    </source>
</evidence>
<protein>
    <submittedName>
        <fullName evidence="1">Uncharacterized protein</fullName>
    </submittedName>
</protein>
<dbReference type="EMBL" id="BTTX01000003">
    <property type="protein sequence ID" value="GMU06990.1"/>
    <property type="molecule type" value="Genomic_DNA"/>
</dbReference>
<sequence>MHPGGLLRLDERPFKEREEGLTLTGMQRVLAQFEDRAAGGRGRHAAFRGAGAEAILGRELVGS</sequence>
<organism evidence="1 2">
    <name type="scientific">Corallococcus caeni</name>
    <dbReference type="NCBI Taxonomy" id="3082388"/>
    <lineage>
        <taxon>Bacteria</taxon>
        <taxon>Pseudomonadati</taxon>
        <taxon>Myxococcota</taxon>
        <taxon>Myxococcia</taxon>
        <taxon>Myxococcales</taxon>
        <taxon>Cystobacterineae</taxon>
        <taxon>Myxococcaceae</taxon>
        <taxon>Corallococcus</taxon>
    </lineage>
</organism>
<dbReference type="Proteomes" id="UP001342631">
    <property type="component" value="Unassembled WGS sequence"/>
</dbReference>
<accession>A0ABQ6QSM3</accession>
<name>A0ABQ6QSM3_9BACT</name>
<gene>
    <name evidence="1" type="ORF">ASNO1_32430</name>
</gene>
<reference evidence="1 2" key="1">
    <citation type="journal article" date="2024" name="Arch. Microbiol.">
        <title>Corallococcus caeni sp. nov., a novel myxobacterium isolated from activated sludge.</title>
        <authorList>
            <person name="Tomita S."/>
            <person name="Nakai R."/>
            <person name="Kuroda K."/>
            <person name="Kurashita H."/>
            <person name="Hatamoto M."/>
            <person name="Yamaguchi T."/>
            <person name="Narihiro T."/>
        </authorList>
    </citation>
    <scope>NUCLEOTIDE SEQUENCE [LARGE SCALE GENOMIC DNA]</scope>
    <source>
        <strain evidence="1 2">NO1</strain>
    </source>
</reference>
<evidence type="ECO:0000313" key="1">
    <source>
        <dbReference type="EMBL" id="GMU06990.1"/>
    </source>
</evidence>
<proteinExistence type="predicted"/>
<comment type="caution">
    <text evidence="1">The sequence shown here is derived from an EMBL/GenBank/DDBJ whole genome shotgun (WGS) entry which is preliminary data.</text>
</comment>